<dbReference type="AlphaFoldDB" id="A0A158H4I6"/>
<proteinExistence type="predicted"/>
<dbReference type="EMBL" id="FCNW02000013">
    <property type="protein sequence ID" value="SAL39234.1"/>
    <property type="molecule type" value="Genomic_DNA"/>
</dbReference>
<dbReference type="OrthoDB" id="9133021at2"/>
<name>A0A158H4I6_9BURK</name>
<gene>
    <name evidence="3" type="ORF">AWB65_02916</name>
</gene>
<dbReference type="Proteomes" id="UP000054977">
    <property type="component" value="Unassembled WGS sequence"/>
</dbReference>
<evidence type="ECO:0000313" key="3">
    <source>
        <dbReference type="EMBL" id="SAL39234.1"/>
    </source>
</evidence>
<feature type="compositionally biased region" description="Pro residues" evidence="1">
    <location>
        <begin position="83"/>
        <end position="93"/>
    </location>
</feature>
<feature type="region of interest" description="Disordered" evidence="1">
    <location>
        <begin position="33"/>
        <end position="95"/>
    </location>
</feature>
<reference evidence="3" key="1">
    <citation type="submission" date="2016-01" db="EMBL/GenBank/DDBJ databases">
        <authorList>
            <person name="Peeters C."/>
        </authorList>
    </citation>
    <scope>NUCLEOTIDE SEQUENCE [LARGE SCALE GENOMIC DNA]</scope>
    <source>
        <strain evidence="3">LMG 22934</strain>
    </source>
</reference>
<dbReference type="RefSeq" id="WP_087667820.1">
    <property type="nucleotide sequence ID" value="NZ_FCNW02000013.1"/>
</dbReference>
<sequence>MKPVFLTVLLLVASSTAFSAERYTEVWNPPEASAASKSKAKARNVVPVQAKKKRKNVTTVKKVADKTSVAQTPALPRVKQAPKPNPAVDPIPQLPRKIGPDGLVMRVSYPAR</sequence>
<feature type="chain" id="PRO_5011118337" evidence="2">
    <location>
        <begin position="20"/>
        <end position="112"/>
    </location>
</feature>
<evidence type="ECO:0000313" key="4">
    <source>
        <dbReference type="Proteomes" id="UP000054977"/>
    </source>
</evidence>
<comment type="caution">
    <text evidence="3">The sequence shown here is derived from an EMBL/GenBank/DDBJ whole genome shotgun (WGS) entry which is preliminary data.</text>
</comment>
<evidence type="ECO:0000256" key="2">
    <source>
        <dbReference type="SAM" id="SignalP"/>
    </source>
</evidence>
<keyword evidence="4" id="KW-1185">Reference proteome</keyword>
<accession>A0A158H4I6</accession>
<keyword evidence="2" id="KW-0732">Signal</keyword>
<organism evidence="3 4">
    <name type="scientific">Caballeronia humi</name>
    <dbReference type="NCBI Taxonomy" id="326474"/>
    <lineage>
        <taxon>Bacteria</taxon>
        <taxon>Pseudomonadati</taxon>
        <taxon>Pseudomonadota</taxon>
        <taxon>Betaproteobacteria</taxon>
        <taxon>Burkholderiales</taxon>
        <taxon>Burkholderiaceae</taxon>
        <taxon>Caballeronia</taxon>
    </lineage>
</organism>
<feature type="signal peptide" evidence="2">
    <location>
        <begin position="1"/>
        <end position="19"/>
    </location>
</feature>
<evidence type="ECO:0000256" key="1">
    <source>
        <dbReference type="SAM" id="MobiDB-lite"/>
    </source>
</evidence>
<protein>
    <submittedName>
        <fullName evidence="3">Uncharacterized protein</fullName>
    </submittedName>
</protein>